<evidence type="ECO:0000256" key="1">
    <source>
        <dbReference type="SAM" id="SignalP"/>
    </source>
</evidence>
<proteinExistence type="predicted"/>
<sequence length="177" mass="18904" precursor="true">MLRAWVCSVVVAWGLVVAPAAWARPEFPDIESLQEIGGGSYTELQKDAYRVDGILTFAAEGRAMCQLKTGSGGERPEARCWGDLLSAPANAKSVSATDTDAGNFSSTAVPAELEAKRSRLIWAGSRFTESASDGTEATCGLTPQRENRNRTETIACRVRGSGGQHGFVLSDKGSWTF</sequence>
<gene>
    <name evidence="2" type="ORF">CCUG63697_04076</name>
</gene>
<evidence type="ECO:0000313" key="3">
    <source>
        <dbReference type="Proteomes" id="UP000295165"/>
    </source>
</evidence>
<dbReference type="Proteomes" id="UP000295165">
    <property type="component" value="Unassembled WGS sequence"/>
</dbReference>
<organism evidence="2 3">
    <name type="scientific">Mycobacteroides franklinii</name>
    <dbReference type="NCBI Taxonomy" id="948102"/>
    <lineage>
        <taxon>Bacteria</taxon>
        <taxon>Bacillati</taxon>
        <taxon>Actinomycetota</taxon>
        <taxon>Actinomycetes</taxon>
        <taxon>Mycobacteriales</taxon>
        <taxon>Mycobacteriaceae</taxon>
        <taxon>Mycobacteroides</taxon>
    </lineage>
</organism>
<evidence type="ECO:0000313" key="2">
    <source>
        <dbReference type="EMBL" id="TDZ47786.1"/>
    </source>
</evidence>
<evidence type="ECO:0008006" key="4">
    <source>
        <dbReference type="Google" id="ProtNLM"/>
    </source>
</evidence>
<feature type="chain" id="PRO_5020378353" description="Serine/threonine protein kinase" evidence="1">
    <location>
        <begin position="24"/>
        <end position="177"/>
    </location>
</feature>
<dbReference type="AlphaFoldDB" id="A0A4R8QV00"/>
<feature type="signal peptide" evidence="1">
    <location>
        <begin position="1"/>
        <end position="23"/>
    </location>
</feature>
<dbReference type="RefSeq" id="WP_134050893.1">
    <property type="nucleotide sequence ID" value="NZ_PECB01000001.1"/>
</dbReference>
<name>A0A4R8QV00_9MYCO</name>
<accession>A0A4R8QV00</accession>
<keyword evidence="1" id="KW-0732">Signal</keyword>
<keyword evidence="3" id="KW-1185">Reference proteome</keyword>
<comment type="caution">
    <text evidence="2">The sequence shown here is derived from an EMBL/GenBank/DDBJ whole genome shotgun (WGS) entry which is preliminary data.</text>
</comment>
<protein>
    <recommendedName>
        <fullName evidence="4">Serine/threonine protein kinase</fullName>
    </recommendedName>
</protein>
<dbReference type="EMBL" id="PECC01000029">
    <property type="protein sequence ID" value="TDZ47786.1"/>
    <property type="molecule type" value="Genomic_DNA"/>
</dbReference>
<reference evidence="2 3" key="1">
    <citation type="journal article" date="2019" name="Sci. Rep.">
        <title>Extended insight into the Mycobacterium chelonae-abscessus complex through whole genome sequencing of Mycobacterium salmoniphilum outbreak and Mycobacterium salmoniphilum-like strains.</title>
        <authorList>
            <person name="Behra P.R.K."/>
            <person name="Das S."/>
            <person name="Pettersson B.M.F."/>
            <person name="Shirreff L."/>
            <person name="DuCote T."/>
            <person name="Jacobsson K.G."/>
            <person name="Ennis D.G."/>
            <person name="Kirsebom L.A."/>
        </authorList>
    </citation>
    <scope>NUCLEOTIDE SEQUENCE [LARGE SCALE GENOMIC DNA]</scope>
    <source>
        <strain evidence="2 3">CCUG 63697</strain>
    </source>
</reference>